<protein>
    <recommendedName>
        <fullName evidence="3">Transposase</fullName>
    </recommendedName>
</protein>
<dbReference type="RefSeq" id="WP_340526205.1">
    <property type="nucleotide sequence ID" value="NZ_JBBLXS010000641.1"/>
</dbReference>
<evidence type="ECO:0000313" key="2">
    <source>
        <dbReference type="Proteomes" id="UP001384579"/>
    </source>
</evidence>
<comment type="caution">
    <text evidence="1">The sequence shown here is derived from an EMBL/GenBank/DDBJ whole genome shotgun (WGS) entry which is preliminary data.</text>
</comment>
<accession>A0ABU8YVY7</accession>
<organism evidence="1 2">
    <name type="scientific">Microcoleus anatoxicus PTRS2</name>
    <dbReference type="NCBI Taxonomy" id="2705321"/>
    <lineage>
        <taxon>Bacteria</taxon>
        <taxon>Bacillati</taxon>
        <taxon>Cyanobacteriota</taxon>
        <taxon>Cyanophyceae</taxon>
        <taxon>Oscillatoriophycideae</taxon>
        <taxon>Oscillatoriales</taxon>
        <taxon>Microcoleaceae</taxon>
        <taxon>Microcoleus</taxon>
        <taxon>Microcoleus anatoxicus</taxon>
    </lineage>
</organism>
<dbReference type="EMBL" id="JBBLXS010000641">
    <property type="protein sequence ID" value="MEK0188496.1"/>
    <property type="molecule type" value="Genomic_DNA"/>
</dbReference>
<proteinExistence type="predicted"/>
<reference evidence="1 2" key="1">
    <citation type="journal article" date="2020" name="Harmful Algae">
        <title>Molecular and morphological characterization of a novel dihydroanatoxin-a producing Microcoleus species (cyanobacteria) from the Russian River, California, USA.</title>
        <authorList>
            <person name="Conklin K.Y."/>
            <person name="Stancheva R."/>
            <person name="Otten T.G."/>
            <person name="Fadness R."/>
            <person name="Boyer G.L."/>
            <person name="Read B."/>
            <person name="Zhang X."/>
            <person name="Sheath R.G."/>
        </authorList>
    </citation>
    <scope>NUCLEOTIDE SEQUENCE [LARGE SCALE GENOMIC DNA]</scope>
    <source>
        <strain evidence="1 2">PTRS2</strain>
    </source>
</reference>
<sequence>MSPSENLKRRKKGGTPVKLARQRVIARCVRELFKELCAIVEEPLMP</sequence>
<name>A0ABU8YVY7_9CYAN</name>
<gene>
    <name evidence="1" type="ORF">WMG39_27165</name>
</gene>
<dbReference type="Proteomes" id="UP001384579">
    <property type="component" value="Unassembled WGS sequence"/>
</dbReference>
<evidence type="ECO:0000313" key="1">
    <source>
        <dbReference type="EMBL" id="MEK0188496.1"/>
    </source>
</evidence>
<keyword evidence="2" id="KW-1185">Reference proteome</keyword>
<evidence type="ECO:0008006" key="3">
    <source>
        <dbReference type="Google" id="ProtNLM"/>
    </source>
</evidence>